<gene>
    <name evidence="1" type="ORF">GCM10009751_39560</name>
</gene>
<proteinExistence type="predicted"/>
<evidence type="ECO:0000313" key="1">
    <source>
        <dbReference type="EMBL" id="GAA1875947.1"/>
    </source>
</evidence>
<comment type="caution">
    <text evidence="1">The sequence shown here is derived from an EMBL/GenBank/DDBJ whole genome shotgun (WGS) entry which is preliminary data.</text>
</comment>
<dbReference type="EMBL" id="BAAANL010000012">
    <property type="protein sequence ID" value="GAA1875947.1"/>
    <property type="molecule type" value="Genomic_DNA"/>
</dbReference>
<reference evidence="1 2" key="1">
    <citation type="journal article" date="2019" name="Int. J. Syst. Evol. Microbiol.">
        <title>The Global Catalogue of Microorganisms (GCM) 10K type strain sequencing project: providing services to taxonomists for standard genome sequencing and annotation.</title>
        <authorList>
            <consortium name="The Broad Institute Genomics Platform"/>
            <consortium name="The Broad Institute Genome Sequencing Center for Infectious Disease"/>
            <person name="Wu L."/>
            <person name="Ma J."/>
        </authorList>
    </citation>
    <scope>NUCLEOTIDE SEQUENCE [LARGE SCALE GENOMIC DNA]</scope>
    <source>
        <strain evidence="1 2">JCM 14326</strain>
    </source>
</reference>
<dbReference type="RefSeq" id="WP_344106435.1">
    <property type="nucleotide sequence ID" value="NZ_BAAANL010000012.1"/>
</dbReference>
<dbReference type="Proteomes" id="UP001501094">
    <property type="component" value="Unassembled WGS sequence"/>
</dbReference>
<evidence type="ECO:0008006" key="3">
    <source>
        <dbReference type="Google" id="ProtNLM"/>
    </source>
</evidence>
<protein>
    <recommendedName>
        <fullName evidence="3">WYL domain-containing protein</fullName>
    </recommendedName>
</protein>
<organism evidence="1 2">
    <name type="scientific">Myceligenerans crystallogenes</name>
    <dbReference type="NCBI Taxonomy" id="316335"/>
    <lineage>
        <taxon>Bacteria</taxon>
        <taxon>Bacillati</taxon>
        <taxon>Actinomycetota</taxon>
        <taxon>Actinomycetes</taxon>
        <taxon>Micrococcales</taxon>
        <taxon>Promicromonosporaceae</taxon>
        <taxon>Myceligenerans</taxon>
    </lineage>
</organism>
<evidence type="ECO:0000313" key="2">
    <source>
        <dbReference type="Proteomes" id="UP001501094"/>
    </source>
</evidence>
<accession>A0ABN2NN53</accession>
<name>A0ABN2NN53_9MICO</name>
<sequence length="194" mass="22348">MSDFLSRADGRRIVEQVIAEFEEREGDPPGTFVVLDVQDAMDAWVVHWNAAEYARTREFTSRVMVPPIAVPKFRNPSEKFFVLGTSGTVEEELDKWRELQWKPMRPPVRFYRQDVNGAERALFRREIPDDPETDSVLEIDGHWHQARDLAVALWGVSPGYKVREISEAEAVRVITQVFGQTESVLHAPMLPENR</sequence>
<keyword evidence="2" id="KW-1185">Reference proteome</keyword>